<evidence type="ECO:0000256" key="2">
    <source>
        <dbReference type="SAM" id="MobiDB-lite"/>
    </source>
</evidence>
<feature type="compositionally biased region" description="Polar residues" evidence="2">
    <location>
        <begin position="538"/>
        <end position="564"/>
    </location>
</feature>
<name>A0A6L2NGL7_TANCI</name>
<feature type="region of interest" description="Disordered" evidence="2">
    <location>
        <begin position="536"/>
        <end position="564"/>
    </location>
</feature>
<proteinExistence type="predicted"/>
<reference evidence="3" key="1">
    <citation type="journal article" date="2019" name="Sci. Rep.">
        <title>Draft genome of Tanacetum cinerariifolium, the natural source of mosquito coil.</title>
        <authorList>
            <person name="Yamashiro T."/>
            <person name="Shiraishi A."/>
            <person name="Satake H."/>
            <person name="Nakayama K."/>
        </authorList>
    </citation>
    <scope>NUCLEOTIDE SEQUENCE</scope>
</reference>
<gene>
    <name evidence="3" type="ORF">Tci_057399</name>
</gene>
<dbReference type="EMBL" id="BKCJ010009105">
    <property type="protein sequence ID" value="GEU85421.1"/>
    <property type="molecule type" value="Genomic_DNA"/>
</dbReference>
<evidence type="ECO:0008006" key="4">
    <source>
        <dbReference type="Google" id="ProtNLM"/>
    </source>
</evidence>
<organism evidence="3">
    <name type="scientific">Tanacetum cinerariifolium</name>
    <name type="common">Dalmatian daisy</name>
    <name type="synonym">Chrysanthemum cinerariifolium</name>
    <dbReference type="NCBI Taxonomy" id="118510"/>
    <lineage>
        <taxon>Eukaryota</taxon>
        <taxon>Viridiplantae</taxon>
        <taxon>Streptophyta</taxon>
        <taxon>Embryophyta</taxon>
        <taxon>Tracheophyta</taxon>
        <taxon>Spermatophyta</taxon>
        <taxon>Magnoliopsida</taxon>
        <taxon>eudicotyledons</taxon>
        <taxon>Gunneridae</taxon>
        <taxon>Pentapetalae</taxon>
        <taxon>asterids</taxon>
        <taxon>campanulids</taxon>
        <taxon>Asterales</taxon>
        <taxon>Asteraceae</taxon>
        <taxon>Asteroideae</taxon>
        <taxon>Anthemideae</taxon>
        <taxon>Anthemidinae</taxon>
        <taxon>Tanacetum</taxon>
    </lineage>
</organism>
<evidence type="ECO:0000256" key="1">
    <source>
        <dbReference type="SAM" id="Coils"/>
    </source>
</evidence>
<dbReference type="AlphaFoldDB" id="A0A6L2NGL7"/>
<accession>A0A6L2NGL7</accession>
<feature type="coiled-coil region" evidence="1">
    <location>
        <begin position="250"/>
        <end position="284"/>
    </location>
</feature>
<sequence>MVLYMMNRQHGRMILESVQNGRLIWPIIEENGVTRFTTRDLRIGEGHKSKQCTKPKKKRDDAWFKDKVLLVQAQANGQILHEEELTFLSDPGIVEGQATQAVITHNAAYQANDLYSYDSDCGELNTAKVPLMANLSHYGSDVLAEVHNPDNIDNNMINQSVQVILSSEHSSVNSRNSLDPSPSCTPTRVVVPNKLPKVSMVNTSLKKLKHHLAGFDVVVREITMTTAITEGSDNSISNQSALNFDQYFELNELKAQSQEKDTVIIKLKERIKSLSGNVNKDKEKGLIIAALRDELTRLKRKALVNNVVTLHTIALKMLKIDMEPLAPRLLNNRIVHFDYHRLTQEQAVILKEKTSKRKLWKPTGKVFTKTGYTWRPTGQTFTIVGNVCPLTRITTPTEYLDFRCSKHMTGDHSHLTNHVAKIMGYDDYQIGKIMILKVYYVEGLGHNLFSVRKFCDSNLRVVLRQHTCFIHNLEGVDLLTRSRDNNLCTLSLGDMMASSPICLLSKASKTKLCVDLPAPDVISPIAKVVFLEPAESTGPPSTTTINQDASSASNSQTSPETQSPIISNDVKEENHDLDVAHINNDPFFGILILEIISEASSSSNIIPTIVHTAAPN</sequence>
<evidence type="ECO:0000313" key="3">
    <source>
        <dbReference type="EMBL" id="GEU85421.1"/>
    </source>
</evidence>
<comment type="caution">
    <text evidence="3">The sequence shown here is derived from an EMBL/GenBank/DDBJ whole genome shotgun (WGS) entry which is preliminary data.</text>
</comment>
<keyword evidence="1" id="KW-0175">Coiled coil</keyword>
<protein>
    <recommendedName>
        <fullName evidence="4">Integrase, catalytic region, zinc finger, CCHC-type, peptidase aspartic, catalytic</fullName>
    </recommendedName>
</protein>